<protein>
    <submittedName>
        <fullName evidence="2">Uncharacterized protein</fullName>
    </submittedName>
</protein>
<feature type="compositionally biased region" description="Basic and acidic residues" evidence="1">
    <location>
        <begin position="1"/>
        <end position="18"/>
    </location>
</feature>
<name>M3YEE3_MUSPF</name>
<dbReference type="AlphaFoldDB" id="M3YEE3"/>
<evidence type="ECO:0000256" key="1">
    <source>
        <dbReference type="SAM" id="MobiDB-lite"/>
    </source>
</evidence>
<reference evidence="2" key="1">
    <citation type="submission" date="2024-06" db="UniProtKB">
        <authorList>
            <consortium name="Ensembl"/>
        </authorList>
    </citation>
    <scope>IDENTIFICATION</scope>
</reference>
<dbReference type="HOGENOM" id="CLU_1242635_0_0_1"/>
<feature type="region of interest" description="Disordered" evidence="1">
    <location>
        <begin position="1"/>
        <end position="66"/>
    </location>
</feature>
<proteinExistence type="predicted"/>
<dbReference type="EMBL" id="AEYP01064994">
    <property type="status" value="NOT_ANNOTATED_CDS"/>
    <property type="molecule type" value="Genomic_DNA"/>
</dbReference>
<dbReference type="EMBL" id="AEYP01064995">
    <property type="status" value="NOT_ANNOTATED_CDS"/>
    <property type="molecule type" value="Genomic_DNA"/>
</dbReference>
<evidence type="ECO:0000313" key="2">
    <source>
        <dbReference type="Ensembl" id="ENSMPUP00000009700.1"/>
    </source>
</evidence>
<feature type="compositionally biased region" description="Polar residues" evidence="1">
    <location>
        <begin position="143"/>
        <end position="157"/>
    </location>
</feature>
<dbReference type="InParanoid" id="M3YEE3"/>
<feature type="compositionally biased region" description="Low complexity" evidence="1">
    <location>
        <begin position="160"/>
        <end position="181"/>
    </location>
</feature>
<accession>M3YEE3</accession>
<dbReference type="Ensembl" id="ENSMPUT00000009857.1">
    <property type="protein sequence ID" value="ENSMPUP00000009700.1"/>
    <property type="gene ID" value="ENSMPUG00000009775.1"/>
</dbReference>
<sequence length="223" mass="23262">QSAYSLRKDTHGHARDSTHLGSGEPARAGSPPEAGHPDPVPISPKPLKIRQRGEGACTSLPLRPAESTSWKLDWTGSLFHGCQERGSQRKPCRARSQPFQLAATLVTAGPLTPEPPLAGSERWPGAFWLHSPHLSRQAEDSQAGRQESPGQGQQRVSGPSRGQRTVGGQRRGSSAGRARVGSGAGAGPGAAAPTWALNRGTEPGGEAALARAASYCQGPRGLI</sequence>
<organism evidence="2">
    <name type="scientific">Mustela putorius furo</name>
    <name type="common">European domestic ferret</name>
    <name type="synonym">Mustela furo</name>
    <dbReference type="NCBI Taxonomy" id="9669"/>
    <lineage>
        <taxon>Eukaryota</taxon>
        <taxon>Metazoa</taxon>
        <taxon>Chordata</taxon>
        <taxon>Craniata</taxon>
        <taxon>Vertebrata</taxon>
        <taxon>Euteleostomi</taxon>
        <taxon>Mammalia</taxon>
        <taxon>Eutheria</taxon>
        <taxon>Laurasiatheria</taxon>
        <taxon>Carnivora</taxon>
        <taxon>Caniformia</taxon>
        <taxon>Musteloidea</taxon>
        <taxon>Mustelidae</taxon>
        <taxon>Mustelinae</taxon>
        <taxon>Mustela</taxon>
    </lineage>
</organism>
<feature type="region of interest" description="Disordered" evidence="1">
    <location>
        <begin position="110"/>
        <end position="205"/>
    </location>
</feature>